<evidence type="ECO:0000313" key="1">
    <source>
        <dbReference type="EMBL" id="BAL89906.1"/>
    </source>
</evidence>
<dbReference type="HOGENOM" id="CLU_103307_0_0_11"/>
<dbReference type="SUPFAM" id="SSF52540">
    <property type="entry name" value="P-loop containing nucleoside triphosphate hydrolases"/>
    <property type="match status" value="1"/>
</dbReference>
<accession>I0HA69</accession>
<dbReference type="AlphaFoldDB" id="I0HA69"/>
<organism evidence="1 2">
    <name type="scientific">Actinoplanes missouriensis (strain ATCC 14538 / DSM 43046 / CBS 188.64 / JCM 3121 / NBRC 102363 / NCIMB 12654 / NRRL B-3342 / UNCC 431)</name>
    <dbReference type="NCBI Taxonomy" id="512565"/>
    <lineage>
        <taxon>Bacteria</taxon>
        <taxon>Bacillati</taxon>
        <taxon>Actinomycetota</taxon>
        <taxon>Actinomycetes</taxon>
        <taxon>Micromonosporales</taxon>
        <taxon>Micromonosporaceae</taxon>
        <taxon>Actinoplanes</taxon>
    </lineage>
</organism>
<sequence length="189" mass="20213">MPPLLLVIRGNSGSGKTTTAREVRRRYGRGCALIEQDHVRRVVLREHGGGGADRVAPDLITAMARTALAGGYHVIVEGILHTGQYGDPLRTLIAAHPGPAACFYLDVTFEETLRRHRGRAEPIPVGPETMRGWYSPGDLLGVPGEVVIPEETGFENAVTTILHASGLAGAAPASPCPARCERCREKAAY</sequence>
<dbReference type="eggNOG" id="COG4088">
    <property type="taxonomic scope" value="Bacteria"/>
</dbReference>
<dbReference type="KEGG" id="ams:AMIS_46860"/>
<protein>
    <recommendedName>
        <fullName evidence="3">UDP-N-acetylglucosamine kinase</fullName>
    </recommendedName>
</protein>
<dbReference type="PATRIC" id="fig|512565.3.peg.4673"/>
<evidence type="ECO:0000313" key="2">
    <source>
        <dbReference type="Proteomes" id="UP000007882"/>
    </source>
</evidence>
<name>I0HA69_ACTM4</name>
<dbReference type="Pfam" id="PF13671">
    <property type="entry name" value="AAA_33"/>
    <property type="match status" value="1"/>
</dbReference>
<dbReference type="STRING" id="512565.AMIS_46860"/>
<proteinExistence type="predicted"/>
<dbReference type="Proteomes" id="UP000007882">
    <property type="component" value="Chromosome"/>
</dbReference>
<dbReference type="Gene3D" id="3.40.50.300">
    <property type="entry name" value="P-loop containing nucleotide triphosphate hydrolases"/>
    <property type="match status" value="1"/>
</dbReference>
<dbReference type="EMBL" id="AP012319">
    <property type="protein sequence ID" value="BAL89906.1"/>
    <property type="molecule type" value="Genomic_DNA"/>
</dbReference>
<dbReference type="InterPro" id="IPR027417">
    <property type="entry name" value="P-loop_NTPase"/>
</dbReference>
<evidence type="ECO:0008006" key="3">
    <source>
        <dbReference type="Google" id="ProtNLM"/>
    </source>
</evidence>
<reference evidence="1 2" key="1">
    <citation type="submission" date="2012-02" db="EMBL/GenBank/DDBJ databases">
        <title>Complete genome sequence of Actinoplanes missouriensis 431 (= NBRC 102363).</title>
        <authorList>
            <person name="Ohnishi Y."/>
            <person name="Ishikawa J."/>
            <person name="Sekine M."/>
            <person name="Hosoyama A."/>
            <person name="Harada T."/>
            <person name="Narita H."/>
            <person name="Hata T."/>
            <person name="Konno Y."/>
            <person name="Tutikane K."/>
            <person name="Fujita N."/>
            <person name="Horinouchi S."/>
            <person name="Hayakawa M."/>
        </authorList>
    </citation>
    <scope>NUCLEOTIDE SEQUENCE [LARGE SCALE GENOMIC DNA]</scope>
    <source>
        <strain evidence="2">ATCC 14538 / DSM 43046 / CBS 188.64 / JCM 3121 / NBRC 102363 / NCIMB 12654 / NRRL B-3342 / UNCC 431</strain>
    </source>
</reference>
<dbReference type="RefSeq" id="WP_014444795.1">
    <property type="nucleotide sequence ID" value="NC_017093.1"/>
</dbReference>
<keyword evidence="2" id="KW-1185">Reference proteome</keyword>
<gene>
    <name evidence="1" type="ordered locus">AMIS_46860</name>
</gene>